<dbReference type="RefSeq" id="XP_025561659.1">
    <property type="nucleotide sequence ID" value="XM_025709553.1"/>
</dbReference>
<dbReference type="GeneID" id="37214145"/>
<organism evidence="1 2">
    <name type="scientific">Aspergillus vadensis (strain CBS 113365 / IMI 142717 / IBT 24658)</name>
    <dbReference type="NCBI Taxonomy" id="1448311"/>
    <lineage>
        <taxon>Eukaryota</taxon>
        <taxon>Fungi</taxon>
        <taxon>Dikarya</taxon>
        <taxon>Ascomycota</taxon>
        <taxon>Pezizomycotina</taxon>
        <taxon>Eurotiomycetes</taxon>
        <taxon>Eurotiomycetidae</taxon>
        <taxon>Eurotiales</taxon>
        <taxon>Aspergillaceae</taxon>
        <taxon>Aspergillus</taxon>
        <taxon>Aspergillus subgen. Circumdati</taxon>
    </lineage>
</organism>
<accession>A0A319B5Z2</accession>
<reference evidence="1" key="1">
    <citation type="submission" date="2016-12" db="EMBL/GenBank/DDBJ databases">
        <title>The genomes of Aspergillus section Nigri reveals drivers in fungal speciation.</title>
        <authorList>
            <consortium name="DOE Joint Genome Institute"/>
            <person name="Vesth T.C."/>
            <person name="Nybo J."/>
            <person name="Theobald S."/>
            <person name="Brandl J."/>
            <person name="Frisvad J.C."/>
            <person name="Nielsen K.F."/>
            <person name="Lyhne E.K."/>
            <person name="Kogle M.E."/>
            <person name="Kuo A."/>
            <person name="Riley R."/>
            <person name="Clum A."/>
            <person name="Nolan M."/>
            <person name="Lipzen A."/>
            <person name="Salamov A."/>
            <person name="Henrissat B."/>
            <person name="Wiebenga A."/>
            <person name="De Vries R.P."/>
            <person name="Grigoriev I.V."/>
            <person name="Mortensen U.H."/>
            <person name="Andersen M.R."/>
            <person name="Baker S.E."/>
        </authorList>
    </citation>
    <scope>NUCLEOTIDE SEQUENCE [LARGE SCALE GENOMIC DNA]</scope>
    <source>
        <strain evidence="1">CBS 113365</strain>
    </source>
</reference>
<name>A0A319B5Z2_ASPVC</name>
<evidence type="ECO:0000313" key="2">
    <source>
        <dbReference type="Proteomes" id="UP000248405"/>
    </source>
</evidence>
<evidence type="ECO:0000313" key="1">
    <source>
        <dbReference type="EMBL" id="PYH67865.1"/>
    </source>
</evidence>
<gene>
    <name evidence="1" type="ORF">BO88DRAFT_436283</name>
</gene>
<dbReference type="Proteomes" id="UP000248405">
    <property type="component" value="Unassembled WGS sequence"/>
</dbReference>
<dbReference type="EMBL" id="KZ821628">
    <property type="protein sequence ID" value="PYH67865.1"/>
    <property type="molecule type" value="Genomic_DNA"/>
</dbReference>
<protein>
    <submittedName>
        <fullName evidence="1">Uncharacterized protein</fullName>
    </submittedName>
</protein>
<sequence>MTWTLKVSAFRITRNRGIYADKSCIDRPLCGLQQQIPLTRDGQLLPEQPHCFAGIGRDQLTEAYSLYLCPSSLPLFPLTGELFLIFGDVCFFHRTPPENCLLFIPRITLPPQSSTAAMILRSYITWFEDNDYIGLEVAFPGGSTWKIERKIREAEVLHTQDDYEELDSKLLETVHPQPLSRFICKCIIPLYKTATQGPSERAKQADPEIPRLASNEIEALTILTQAKCSSSPYLIDSIIDSRQIDGCLGAIFIIS</sequence>
<dbReference type="AlphaFoldDB" id="A0A319B5Z2"/>
<proteinExistence type="predicted"/>
<dbReference type="OrthoDB" id="5401170at2759"/>
<keyword evidence="2" id="KW-1185">Reference proteome</keyword>